<gene>
    <name evidence="1" type="ORF">NCTC13076_01067</name>
</gene>
<reference evidence="1 2" key="1">
    <citation type="submission" date="2018-06" db="EMBL/GenBank/DDBJ databases">
        <authorList>
            <consortium name="Pathogen Informatics"/>
            <person name="Doyle S."/>
        </authorList>
    </citation>
    <scope>NUCLEOTIDE SEQUENCE [LARGE SCALE GENOMIC DNA]</scope>
    <source>
        <strain evidence="1 2">NCTC13076</strain>
    </source>
</reference>
<evidence type="ECO:0008006" key="3">
    <source>
        <dbReference type="Google" id="ProtNLM"/>
    </source>
</evidence>
<organism evidence="1 2">
    <name type="scientific">Peptoniphilus harei</name>
    <dbReference type="NCBI Taxonomy" id="54005"/>
    <lineage>
        <taxon>Bacteria</taxon>
        <taxon>Bacillati</taxon>
        <taxon>Bacillota</taxon>
        <taxon>Tissierellia</taxon>
        <taxon>Tissierellales</taxon>
        <taxon>Peptoniphilaceae</taxon>
        <taxon>Peptoniphilus</taxon>
    </lineage>
</organism>
<protein>
    <recommendedName>
        <fullName evidence="3">D-alanyl-lipoteichoic acid biosynthesis protein DltD</fullName>
    </recommendedName>
</protein>
<name>A0A2X1XYD8_9FIRM</name>
<dbReference type="EMBL" id="UATM01000032">
    <property type="protein sequence ID" value="SPY47643.1"/>
    <property type="molecule type" value="Genomic_DNA"/>
</dbReference>
<proteinExistence type="predicted"/>
<dbReference type="Gene3D" id="3.40.50.1110">
    <property type="entry name" value="SGNH hydrolase"/>
    <property type="match status" value="1"/>
</dbReference>
<accession>A0A2X1XYD8</accession>
<evidence type="ECO:0000313" key="2">
    <source>
        <dbReference type="Proteomes" id="UP000250070"/>
    </source>
</evidence>
<dbReference type="InterPro" id="IPR036514">
    <property type="entry name" value="SGNH_hydro_sf"/>
</dbReference>
<dbReference type="GeneID" id="83862553"/>
<dbReference type="STRING" id="54005.HMPREF3229_01674"/>
<dbReference type="Proteomes" id="UP000250070">
    <property type="component" value="Unassembled WGS sequence"/>
</dbReference>
<sequence>MKKFLRILKSIVFLGILIFACLQLNNLFIRKSLAKPWDMGNKIGGFFNETEDYNAMFFGTSHSYCSFEPLYIYENTGIKSYVLSSQKQPLKITATYVKEAFKRKNPQVVFVDINAGLFKITEDLGVVNSYADYLPMSVNKLKMIGTKVPRDLKAPALFPLVAYHSRWDELREEDYDFDKESYDDYLKGYVLLKGQSQGFKNDVIADEEEFLESIKNFDNDAYLNENLKAIDEIIDICQKNGAQVYFVKTPVYAYSYYADNIKAFSKYLEDRGAKFIDFNDFSHEMGLTKDDFYDPQHLNVRGADKFNKFFIDYMKSEGVFQENLADDKAWFEDLKTYHINKS</sequence>
<dbReference type="AlphaFoldDB" id="A0A2X1XYD8"/>
<dbReference type="RefSeq" id="WP_112889787.1">
    <property type="nucleotide sequence ID" value="NZ_CP068103.1"/>
</dbReference>
<evidence type="ECO:0000313" key="1">
    <source>
        <dbReference type="EMBL" id="SPY47643.1"/>
    </source>
</evidence>
<dbReference type="OrthoDB" id="9796702at2"/>
<dbReference type="SUPFAM" id="SSF52266">
    <property type="entry name" value="SGNH hydrolase"/>
    <property type="match status" value="1"/>
</dbReference>
<dbReference type="PROSITE" id="PS51257">
    <property type="entry name" value="PROKAR_LIPOPROTEIN"/>
    <property type="match status" value="1"/>
</dbReference>